<protein>
    <recommendedName>
        <fullName evidence="5">Exodeoxyribonuclease 7 large subunit</fullName>
        <ecNumber evidence="5">3.1.11.6</ecNumber>
    </recommendedName>
    <alternativeName>
        <fullName evidence="5">Exodeoxyribonuclease VII large subunit</fullName>
        <shortName evidence="5">Exonuclease VII large subunit</shortName>
    </alternativeName>
</protein>
<evidence type="ECO:0000256" key="4">
    <source>
        <dbReference type="ARBA" id="ARBA00022839"/>
    </source>
</evidence>
<dbReference type="GO" id="GO:0008855">
    <property type="term" value="F:exodeoxyribonuclease VII activity"/>
    <property type="evidence" value="ECO:0007669"/>
    <property type="project" value="UniProtKB-UniRule"/>
</dbReference>
<dbReference type="PANTHER" id="PTHR30008:SF0">
    <property type="entry name" value="EXODEOXYRIBONUCLEASE 7 LARGE SUBUNIT"/>
    <property type="match status" value="1"/>
</dbReference>
<dbReference type="EC" id="3.1.11.6" evidence="5"/>
<evidence type="ECO:0000313" key="10">
    <source>
        <dbReference type="Proteomes" id="UP000290244"/>
    </source>
</evidence>
<evidence type="ECO:0000259" key="8">
    <source>
        <dbReference type="Pfam" id="PF13742"/>
    </source>
</evidence>
<keyword evidence="3 5" id="KW-0378">Hydrolase</keyword>
<comment type="similarity">
    <text evidence="5 6">Belongs to the XseA family.</text>
</comment>
<evidence type="ECO:0000313" key="9">
    <source>
        <dbReference type="EMBL" id="QBG37767.1"/>
    </source>
</evidence>
<comment type="subunit">
    <text evidence="5">Heterooligomer composed of large and small subunits.</text>
</comment>
<proteinExistence type="inferred from homology"/>
<evidence type="ECO:0000256" key="2">
    <source>
        <dbReference type="ARBA" id="ARBA00022722"/>
    </source>
</evidence>
<dbReference type="Pfam" id="PF02601">
    <property type="entry name" value="Exonuc_VII_L"/>
    <property type="match status" value="1"/>
</dbReference>
<dbReference type="Pfam" id="PF13742">
    <property type="entry name" value="tRNA_anti_2"/>
    <property type="match status" value="1"/>
</dbReference>
<name>A0A4P6PDG5_9GAMM</name>
<gene>
    <name evidence="5" type="primary">xseA</name>
    <name evidence="9" type="ORF">EMK97_08200</name>
</gene>
<keyword evidence="2 5" id="KW-0540">Nuclease</keyword>
<comment type="function">
    <text evidence="5">Bidirectionally degrades single-stranded DNA into large acid-insoluble oligonucleotides, which are then degraded further into small acid-soluble oligonucleotides.</text>
</comment>
<reference evidence="9 10" key="1">
    <citation type="submission" date="2018-12" db="EMBL/GenBank/DDBJ databases">
        <title>Complete genome of Litorilituus sediminis.</title>
        <authorList>
            <person name="Liu A."/>
            <person name="Rong J."/>
        </authorList>
    </citation>
    <scope>NUCLEOTIDE SEQUENCE [LARGE SCALE GENOMIC DNA]</scope>
    <source>
        <strain evidence="9 10">JCM 17549</strain>
    </source>
</reference>
<evidence type="ECO:0000259" key="7">
    <source>
        <dbReference type="Pfam" id="PF02601"/>
    </source>
</evidence>
<accession>A0A4P6PDG5</accession>
<comment type="catalytic activity">
    <reaction evidence="5 6">
        <text>Exonucleolytic cleavage in either 5'- to 3'- or 3'- to 5'-direction to yield nucleoside 5'-phosphates.</text>
        <dbReference type="EC" id="3.1.11.6"/>
    </reaction>
</comment>
<dbReference type="PANTHER" id="PTHR30008">
    <property type="entry name" value="EXODEOXYRIBONUCLEASE 7 LARGE SUBUNIT"/>
    <property type="match status" value="1"/>
</dbReference>
<evidence type="ECO:0000256" key="3">
    <source>
        <dbReference type="ARBA" id="ARBA00022801"/>
    </source>
</evidence>
<keyword evidence="1 5" id="KW-0963">Cytoplasm</keyword>
<keyword evidence="4 5" id="KW-0269">Exonuclease</keyword>
<dbReference type="CDD" id="cd04489">
    <property type="entry name" value="ExoVII_LU_OBF"/>
    <property type="match status" value="1"/>
</dbReference>
<dbReference type="GO" id="GO:0003676">
    <property type="term" value="F:nucleic acid binding"/>
    <property type="evidence" value="ECO:0007669"/>
    <property type="project" value="InterPro"/>
</dbReference>
<dbReference type="GO" id="GO:0009318">
    <property type="term" value="C:exodeoxyribonuclease VII complex"/>
    <property type="evidence" value="ECO:0007669"/>
    <property type="project" value="UniProtKB-UniRule"/>
</dbReference>
<dbReference type="RefSeq" id="WP_130604428.1">
    <property type="nucleotide sequence ID" value="NZ_CP034759.1"/>
</dbReference>
<evidence type="ECO:0000256" key="6">
    <source>
        <dbReference type="RuleBase" id="RU004355"/>
    </source>
</evidence>
<dbReference type="InterPro" id="IPR020579">
    <property type="entry name" value="Exonuc_VII_lsu_C"/>
</dbReference>
<dbReference type="InterPro" id="IPR025824">
    <property type="entry name" value="OB-fold_nuc-bd_dom"/>
</dbReference>
<dbReference type="Proteomes" id="UP000290244">
    <property type="component" value="Chromosome"/>
</dbReference>
<dbReference type="GO" id="GO:0005737">
    <property type="term" value="C:cytoplasm"/>
    <property type="evidence" value="ECO:0007669"/>
    <property type="project" value="UniProtKB-SubCell"/>
</dbReference>
<dbReference type="HAMAP" id="MF_00378">
    <property type="entry name" value="Exonuc_7_L"/>
    <property type="match status" value="1"/>
</dbReference>
<feature type="domain" description="Exonuclease VII large subunit C-terminal" evidence="7">
    <location>
        <begin position="124"/>
        <end position="438"/>
    </location>
</feature>
<comment type="subcellular location">
    <subcellularLocation>
        <location evidence="5 6">Cytoplasm</location>
    </subcellularLocation>
</comment>
<dbReference type="EMBL" id="CP034759">
    <property type="protein sequence ID" value="QBG37767.1"/>
    <property type="molecule type" value="Genomic_DNA"/>
</dbReference>
<dbReference type="OrthoDB" id="9802795at2"/>
<organism evidence="9 10">
    <name type="scientific">Litorilituus sediminis</name>
    <dbReference type="NCBI Taxonomy" id="718192"/>
    <lineage>
        <taxon>Bacteria</taxon>
        <taxon>Pseudomonadati</taxon>
        <taxon>Pseudomonadota</taxon>
        <taxon>Gammaproteobacteria</taxon>
        <taxon>Alteromonadales</taxon>
        <taxon>Colwelliaceae</taxon>
        <taxon>Litorilituus</taxon>
    </lineage>
</organism>
<evidence type="ECO:0000256" key="5">
    <source>
        <dbReference type="HAMAP-Rule" id="MF_00378"/>
    </source>
</evidence>
<feature type="domain" description="OB-fold nucleic acid binding" evidence="8">
    <location>
        <begin position="7"/>
        <end position="100"/>
    </location>
</feature>
<dbReference type="AlphaFoldDB" id="A0A4P6PDG5"/>
<evidence type="ECO:0000256" key="1">
    <source>
        <dbReference type="ARBA" id="ARBA00022490"/>
    </source>
</evidence>
<dbReference type="KEGG" id="lsd:EMK97_08200"/>
<dbReference type="GO" id="GO:0006308">
    <property type="term" value="P:DNA catabolic process"/>
    <property type="evidence" value="ECO:0007669"/>
    <property type="project" value="UniProtKB-UniRule"/>
</dbReference>
<dbReference type="InterPro" id="IPR003753">
    <property type="entry name" value="Exonuc_VII_L"/>
</dbReference>
<sequence length="446" mass="49971">MSQQHILQVSELTRKVRFILESELNTVWLTGEISNFIAASSGHWYLSLKDSKSQVKCAMFKGSNRRVRLTPTNGQQVLVRAKVSLYEPRGDFQLIIEQMEDAGEGLLRQRYQQLKNKLHAQGVFSIEHKKSLPSHIQTVGVVTSPTGAAVKDILSVLKRRNPNINVIIYPALVQGELAENDICYAIKAANLRNECQVLIVGRGGGSLEDLWSFNEESVVNAIFQSHIPVISAVGHEIDTTLSDYVADVRAATPSAAAELVSTDASELTERVLLLQQRLAKALAERIRFNQQQLKHSQHRLSQVHPEQQLQLQQQRVDELNLRLQQAFKNKMQHIGDAPLYLHQRLLQASPQKRIHFNQEQVTQLSTQLKKAMQSKLQNKGEAFAHLVEQLHMVSPLATIARGYSITRNEQGALIKSITQAKENDSIAIEVTDGSIQAKVLSTTSNR</sequence>
<keyword evidence="10" id="KW-1185">Reference proteome</keyword>
<dbReference type="NCBIfam" id="TIGR00237">
    <property type="entry name" value="xseA"/>
    <property type="match status" value="1"/>
</dbReference>